<feature type="domain" description="Quinolinate phosphoribosyl transferase N-terminal" evidence="15">
    <location>
        <begin position="2"/>
        <end position="75"/>
    </location>
</feature>
<evidence type="ECO:0000313" key="17">
    <source>
        <dbReference type="Proteomes" id="UP001174909"/>
    </source>
</evidence>
<dbReference type="InterPro" id="IPR002638">
    <property type="entry name" value="Quinolinate_PRibosylTrfase_C"/>
</dbReference>
<feature type="domain" description="Quinolinate phosphoribosyl transferase C-terminal" evidence="14">
    <location>
        <begin position="78"/>
        <end position="246"/>
    </location>
</feature>
<comment type="pathway">
    <text evidence="2">Cofactor biosynthesis; NAD(+) biosynthesis; nicotinate D-ribonucleotide from quinolinate: step 1/1.</text>
</comment>
<comment type="subunit">
    <text evidence="4">Hexamer formed by 3 homodimers.</text>
</comment>
<dbReference type="PIRSF" id="PIRSF006250">
    <property type="entry name" value="NadC_ModD"/>
    <property type="match status" value="1"/>
</dbReference>
<reference evidence="16" key="1">
    <citation type="submission" date="2023-03" db="EMBL/GenBank/DDBJ databases">
        <authorList>
            <person name="Steffen K."/>
            <person name="Cardenas P."/>
        </authorList>
    </citation>
    <scope>NUCLEOTIDE SEQUENCE</scope>
</reference>
<feature type="binding site" evidence="13">
    <location>
        <position position="187"/>
    </location>
    <ligand>
        <name>substrate</name>
    </ligand>
</feature>
<dbReference type="SUPFAM" id="SSF51690">
    <property type="entry name" value="Nicotinate/Quinolinate PRTase C-terminal domain-like"/>
    <property type="match status" value="1"/>
</dbReference>
<dbReference type="GO" id="GO:0009435">
    <property type="term" value="P:NAD+ biosynthetic process"/>
    <property type="evidence" value="ECO:0007669"/>
    <property type="project" value="InterPro"/>
</dbReference>
<keyword evidence="9" id="KW-0808">Transferase</keyword>
<keyword evidence="8" id="KW-0328">Glycosyltransferase</keyword>
<evidence type="ECO:0000256" key="3">
    <source>
        <dbReference type="ARBA" id="ARBA00009400"/>
    </source>
</evidence>
<dbReference type="EC" id="2.4.2.19" evidence="5"/>
<evidence type="ECO:0000256" key="4">
    <source>
        <dbReference type="ARBA" id="ARBA00011218"/>
    </source>
</evidence>
<dbReference type="InterPro" id="IPR022412">
    <property type="entry name" value="Quinolinate_PRibosylTrfase_N"/>
</dbReference>
<dbReference type="GO" id="GO:0005737">
    <property type="term" value="C:cytoplasm"/>
    <property type="evidence" value="ECO:0007669"/>
    <property type="project" value="TreeGrafter"/>
</dbReference>
<evidence type="ECO:0000256" key="5">
    <source>
        <dbReference type="ARBA" id="ARBA00011944"/>
    </source>
</evidence>
<feature type="binding site" evidence="13">
    <location>
        <begin position="98"/>
        <end position="100"/>
    </location>
    <ligand>
        <name>substrate</name>
    </ligand>
</feature>
<evidence type="ECO:0000256" key="7">
    <source>
        <dbReference type="ARBA" id="ARBA00022642"/>
    </source>
</evidence>
<evidence type="ECO:0000256" key="12">
    <source>
        <dbReference type="ARBA" id="ARBA00069173"/>
    </source>
</evidence>
<feature type="binding site" evidence="13">
    <location>
        <position position="132"/>
    </location>
    <ligand>
        <name>substrate</name>
    </ligand>
</feature>
<evidence type="ECO:0000256" key="6">
    <source>
        <dbReference type="ARBA" id="ARBA00020990"/>
    </source>
</evidence>
<dbReference type="GO" id="GO:0004514">
    <property type="term" value="F:nicotinate-nucleotide diphosphorylase (carboxylating) activity"/>
    <property type="evidence" value="ECO:0007669"/>
    <property type="project" value="UniProtKB-EC"/>
</dbReference>
<dbReference type="SUPFAM" id="SSF54675">
    <property type="entry name" value="Nicotinate/Quinolinate PRTase N-terminal domain-like"/>
    <property type="match status" value="1"/>
</dbReference>
<evidence type="ECO:0000256" key="11">
    <source>
        <dbReference type="ARBA" id="ARBA00047445"/>
    </source>
</evidence>
<evidence type="ECO:0000256" key="1">
    <source>
        <dbReference type="ARBA" id="ARBA00003237"/>
    </source>
</evidence>
<organism evidence="16 17">
    <name type="scientific">Geodia barretti</name>
    <name type="common">Barrett's horny sponge</name>
    <dbReference type="NCBI Taxonomy" id="519541"/>
    <lineage>
        <taxon>Eukaryota</taxon>
        <taxon>Metazoa</taxon>
        <taxon>Porifera</taxon>
        <taxon>Demospongiae</taxon>
        <taxon>Heteroscleromorpha</taxon>
        <taxon>Tetractinellida</taxon>
        <taxon>Astrophorina</taxon>
        <taxon>Geodiidae</taxon>
        <taxon>Geodia</taxon>
    </lineage>
</organism>
<dbReference type="InterPro" id="IPR036068">
    <property type="entry name" value="Nicotinate_pribotase-like_C"/>
</dbReference>
<comment type="caution">
    <text evidence="16">The sequence shown here is derived from an EMBL/GenBank/DDBJ whole genome shotgun (WGS) entry which is preliminary data.</text>
</comment>
<dbReference type="PANTHER" id="PTHR32179:SF3">
    <property type="entry name" value="NICOTINATE-NUCLEOTIDE PYROPHOSPHORYLASE [CARBOXYLATING]"/>
    <property type="match status" value="1"/>
</dbReference>
<dbReference type="Pfam" id="PF01729">
    <property type="entry name" value="QRPTase_C"/>
    <property type="match status" value="1"/>
</dbReference>
<evidence type="ECO:0000313" key="16">
    <source>
        <dbReference type="EMBL" id="CAI8015735.1"/>
    </source>
</evidence>
<accession>A0AA35RQ95</accession>
<name>A0AA35RQ95_GEOBA</name>
<dbReference type="InterPro" id="IPR004393">
    <property type="entry name" value="NadC"/>
</dbReference>
<dbReference type="InterPro" id="IPR013785">
    <property type="entry name" value="Aldolase_TIM"/>
</dbReference>
<dbReference type="EMBL" id="CASHTH010001466">
    <property type="protein sequence ID" value="CAI8015735.1"/>
    <property type="molecule type" value="Genomic_DNA"/>
</dbReference>
<dbReference type="PANTHER" id="PTHR32179">
    <property type="entry name" value="NICOTINATE-NUCLEOTIDE PYROPHOSPHORYLASE [CARBOXYLATING]"/>
    <property type="match status" value="1"/>
</dbReference>
<feature type="binding site" evidence="13">
    <location>
        <begin position="210"/>
        <end position="212"/>
    </location>
    <ligand>
        <name>substrate</name>
    </ligand>
</feature>
<evidence type="ECO:0000256" key="13">
    <source>
        <dbReference type="PIRSR" id="PIRSR006250-1"/>
    </source>
</evidence>
<dbReference type="Gene3D" id="3.20.20.70">
    <property type="entry name" value="Aldolase class I"/>
    <property type="match status" value="1"/>
</dbReference>
<evidence type="ECO:0000256" key="10">
    <source>
        <dbReference type="ARBA" id="ARBA00033102"/>
    </source>
</evidence>
<keyword evidence="7" id="KW-0662">Pyridine nucleotide biosynthesis</keyword>
<dbReference type="NCBIfam" id="TIGR00078">
    <property type="entry name" value="nadC"/>
    <property type="match status" value="1"/>
</dbReference>
<dbReference type="CDD" id="cd01572">
    <property type="entry name" value="QPRTase"/>
    <property type="match status" value="1"/>
</dbReference>
<evidence type="ECO:0000256" key="8">
    <source>
        <dbReference type="ARBA" id="ARBA00022676"/>
    </source>
</evidence>
<sequence>MQGKASFVAKQEGILAGLDVALAVFQRFDNTLTAKSYIQDGERLRPDDLIATVSGRMNPLLKSERTALNFIRMLSGTATVTAEYVQEVDGYDVRIVDTRKTTPGLRALEKYAVRVGGGYNHRQNLGDGILIKDNHIEALNAFGMSLGDVVRKANREKSHTINVEVEVEDLAQVEEALEAGAKILLLDNMEPEEMAVAVRMASGKAVTEASGNITLRTVRAAAASGVDLISVGALTHSAKGLDISLDFTS</sequence>
<protein>
    <recommendedName>
        <fullName evidence="6">Nicotinate-nucleotide pyrophosphorylase [carboxylating]</fullName>
        <ecNumber evidence="5">2.4.2.19</ecNumber>
    </recommendedName>
    <alternativeName>
        <fullName evidence="12">Probable nicotinate-nucleotide pyrophosphorylase [carboxylating]</fullName>
    </alternativeName>
    <alternativeName>
        <fullName evidence="10">Quinolinate phosphoribosyltransferase [decarboxylating]</fullName>
    </alternativeName>
</protein>
<proteinExistence type="inferred from homology"/>
<feature type="binding site" evidence="13">
    <location>
        <position position="122"/>
    </location>
    <ligand>
        <name>substrate</name>
    </ligand>
</feature>
<feature type="binding site" evidence="13">
    <location>
        <position position="65"/>
    </location>
    <ligand>
        <name>substrate</name>
    </ligand>
</feature>
<evidence type="ECO:0000259" key="15">
    <source>
        <dbReference type="Pfam" id="PF02749"/>
    </source>
</evidence>
<comment type="catalytic activity">
    <reaction evidence="11">
        <text>nicotinate beta-D-ribonucleotide + CO2 + diphosphate = quinolinate + 5-phospho-alpha-D-ribose 1-diphosphate + 2 H(+)</text>
        <dbReference type="Rhea" id="RHEA:12733"/>
        <dbReference type="ChEBI" id="CHEBI:15378"/>
        <dbReference type="ChEBI" id="CHEBI:16526"/>
        <dbReference type="ChEBI" id="CHEBI:29959"/>
        <dbReference type="ChEBI" id="CHEBI:33019"/>
        <dbReference type="ChEBI" id="CHEBI:57502"/>
        <dbReference type="ChEBI" id="CHEBI:58017"/>
        <dbReference type="EC" id="2.4.2.19"/>
    </reaction>
</comment>
<dbReference type="GO" id="GO:0034213">
    <property type="term" value="P:quinolinate catabolic process"/>
    <property type="evidence" value="ECO:0007669"/>
    <property type="project" value="TreeGrafter"/>
</dbReference>
<dbReference type="Gene3D" id="3.90.1170.20">
    <property type="entry name" value="Quinolinate phosphoribosyl transferase, N-terminal domain"/>
    <property type="match status" value="1"/>
</dbReference>
<evidence type="ECO:0000259" key="14">
    <source>
        <dbReference type="Pfam" id="PF01729"/>
    </source>
</evidence>
<dbReference type="Proteomes" id="UP001174909">
    <property type="component" value="Unassembled WGS sequence"/>
</dbReference>
<dbReference type="Pfam" id="PF02749">
    <property type="entry name" value="QRPTase_N"/>
    <property type="match status" value="1"/>
</dbReference>
<gene>
    <name evidence="16" type="ORF">GBAR_LOCUS9710</name>
</gene>
<evidence type="ECO:0000256" key="2">
    <source>
        <dbReference type="ARBA" id="ARBA00004893"/>
    </source>
</evidence>
<feature type="binding site" evidence="13">
    <location>
        <begin position="231"/>
        <end position="233"/>
    </location>
    <ligand>
        <name>substrate</name>
    </ligand>
</feature>
<keyword evidence="17" id="KW-1185">Reference proteome</keyword>
<dbReference type="FunFam" id="3.90.1170.20:FF:000001">
    <property type="entry name" value="Nicotinate-nucleotide diphosphorylase (Carboxylating)"/>
    <property type="match status" value="1"/>
</dbReference>
<dbReference type="AlphaFoldDB" id="A0AA35RQ95"/>
<comment type="similarity">
    <text evidence="3">Belongs to the NadC/ModD family.</text>
</comment>
<dbReference type="InterPro" id="IPR027277">
    <property type="entry name" value="NadC/ModD"/>
</dbReference>
<feature type="binding site" evidence="13">
    <location>
        <position position="166"/>
    </location>
    <ligand>
        <name>substrate</name>
    </ligand>
</feature>
<dbReference type="InterPro" id="IPR037128">
    <property type="entry name" value="Quinolinate_PRibosylTase_N_sf"/>
</dbReference>
<evidence type="ECO:0000256" key="9">
    <source>
        <dbReference type="ARBA" id="ARBA00022679"/>
    </source>
</evidence>
<dbReference type="FunFam" id="3.20.20.70:FF:000030">
    <property type="entry name" value="Nicotinate-nucleotide pyrophosphorylase, carboxylating"/>
    <property type="match status" value="1"/>
</dbReference>
<comment type="function">
    <text evidence="1">Involved in the catabolism of quinolinic acid (QA).</text>
</comment>